<name>A0A4Q5C8Y8_9FIRM</name>
<evidence type="ECO:0000256" key="3">
    <source>
        <dbReference type="ARBA" id="ARBA00022475"/>
    </source>
</evidence>
<dbReference type="CDD" id="cd01127">
    <property type="entry name" value="TrwB_TraG_TraD_VirD4"/>
    <property type="match status" value="1"/>
</dbReference>
<keyword evidence="4" id="KW-0812">Transmembrane</keyword>
<dbReference type="InterPro" id="IPR041033">
    <property type="entry name" value="SpaA_PFL_dom_1"/>
</dbReference>
<accession>A0A4Q5C8Y8</accession>
<evidence type="ECO:0000256" key="6">
    <source>
        <dbReference type="ARBA" id="ARBA00023136"/>
    </source>
</evidence>
<keyword evidence="6" id="KW-0472">Membrane</keyword>
<feature type="domain" description="SpaA-like prealbumin fold" evidence="9">
    <location>
        <begin position="520"/>
        <end position="596"/>
    </location>
</feature>
<keyword evidence="7" id="KW-0732">Signal</keyword>
<comment type="caution">
    <text evidence="10">The sequence shown here is derived from an EMBL/GenBank/DDBJ whole genome shotgun (WGS) entry which is preliminary data.</text>
</comment>
<comment type="subcellular location">
    <subcellularLocation>
        <location evidence="1">Cell membrane</location>
        <topology evidence="1">Multi-pass membrane protein</topology>
    </subcellularLocation>
</comment>
<dbReference type="InterPro" id="IPR013783">
    <property type="entry name" value="Ig-like_fold"/>
</dbReference>
<dbReference type="Pfam" id="PF08341">
    <property type="entry name" value="TED"/>
    <property type="match status" value="1"/>
</dbReference>
<dbReference type="InterPro" id="IPR051539">
    <property type="entry name" value="T4SS-coupling_protein"/>
</dbReference>
<evidence type="ECO:0000259" key="8">
    <source>
        <dbReference type="Pfam" id="PF08341"/>
    </source>
</evidence>
<evidence type="ECO:0000259" key="9">
    <source>
        <dbReference type="Pfam" id="PF17802"/>
    </source>
</evidence>
<reference evidence="10 11" key="1">
    <citation type="journal article" date="2019" name="Science, e1252229">
        <title>Invertible promoters mediate bacterial phase variation, antibiotic resistance, and host adaptation in the gut.</title>
        <authorList>
            <person name="Jiang X."/>
            <person name="Hall A.B."/>
            <person name="Arthur T.D."/>
            <person name="Plichta D.R."/>
            <person name="Covington C.T."/>
            <person name="Poyet M."/>
            <person name="Crothers J."/>
            <person name="Moses P.L."/>
            <person name="Tolonen A.C."/>
            <person name="Vlamakis H."/>
            <person name="Alm E.J."/>
            <person name="Xavier R.J."/>
        </authorList>
    </citation>
    <scope>NUCLEOTIDE SEQUENCE [LARGE SCALE GENOMIC DNA]</scope>
    <source>
        <strain evidence="11">aa_0143</strain>
    </source>
</reference>
<dbReference type="SUPFAM" id="SSF52540">
    <property type="entry name" value="P-loop containing nucleoside triphosphate hydrolases"/>
    <property type="match status" value="1"/>
</dbReference>
<sequence>MVKTKFKRAVSLVMAAVLSLGVFANIGTTAYAASGTKSDVYIMQLPRSGDTNNNGKWGHGELKFMNGWYSHAISTDSLRAMGSYSGNIAYCIEPGTGQHTGDTLTEKNEDYFNNLGSNGTISGDDIRLNIGRILQYGYCGSISTSWKSQNSDDADKLSHAIATQLLIWETIVGERDESFNHKSPGSYDAILDHIQKGHPLYSRIMAYYNSMSESVQKHTKVPSFCTKSSGSAKVNELKWDGSKYVTTLTDSNGVLGNYEFSANIDGVTFSKSGNKLIVSMTKAPSKEFTITATKTNGTRKGIVVWTDGKNSPGNGIQDVVSYSQNVSDPVSGFVKMKVSYGSCKIVKTSEDGKVDGIKFTITGNGVNQTVTTANGGKFQLDNLMPGVYTVTEQSIDKYVTQEVHRVTVVAGQVATVNFNNVLKRGNLQVIKSSEDTLVEGVKFHLYGTSLAGIAVDEYAVTDKNGVATFKDVLISGSTPYTLEEVDTAIRYVVPEKQTAPIKWNEVTNRDFTNILKKFSVTVTKSDREEGTAQGDAKLSGAVYGIYKGETLVDKYVTDSDGQFTTKEYVCDSDWTVREITPSEGYLLDKTVHKVGAEPKLFTIEHNLVSNDVTEQVMKGNIAIIKHTDDGETKIETPESGATFETYLKSSGSFEAAEEDERDTVVCDENGFAQTKDMPYGVYTVHQTKGWEGREFMKDFDVFISQDGQTYRYLINNANFESYIKVVKVDAETGKTIPYAGAGFQIYDPAGNKVSMTFTYPTPTTTTPKGSQSQDPFWDTSASMLLLALVFYLHYEAPEEEQNFAMVMEMLRAGSIEDEEDTRPSPLDELFAELEMKNPDHIALKYYRSYHSGAAKTLKSIQITLAARLEKFNLESLASLTTTDELDLPSLGEKKVALFALIPDNDSSFNFLVSILYTQLFQQLFYAADHIHGGSLPVPVHFLMDEFANVSLPDDFDKILSVMRSRGVSVSIILQNLAQLKALFEKQWESIVGNCDEFLYLGGNEQSTHKYVSELLGKETIDTNTYGKSSGRSGNYSTNYQISGRELLTPDEVRMLDNQYAILFIRGERPVMDFKYDILKHPNVALTTDGKASAYKHGEVTVKHSSISVLSLDPKELPDENYGETTYELLSDEDFEVNKNIY</sequence>
<dbReference type="InterPro" id="IPR003688">
    <property type="entry name" value="TraG/VirD4"/>
</dbReference>
<dbReference type="Gene3D" id="2.60.40.10">
    <property type="entry name" value="Immunoglobulins"/>
    <property type="match status" value="3"/>
</dbReference>
<dbReference type="Gene3D" id="2.60.40.1120">
    <property type="entry name" value="Carboxypeptidase-like, regulatory domain"/>
    <property type="match status" value="1"/>
</dbReference>
<dbReference type="EMBL" id="RCYR01000010">
    <property type="protein sequence ID" value="RYS80311.1"/>
    <property type="molecule type" value="Genomic_DNA"/>
</dbReference>
<dbReference type="GO" id="GO:0005886">
    <property type="term" value="C:plasma membrane"/>
    <property type="evidence" value="ECO:0007669"/>
    <property type="project" value="UniProtKB-SubCell"/>
</dbReference>
<evidence type="ECO:0000256" key="2">
    <source>
        <dbReference type="ARBA" id="ARBA00008806"/>
    </source>
</evidence>
<dbReference type="PANTHER" id="PTHR37937">
    <property type="entry name" value="CONJUGATIVE TRANSFER: DNA TRANSPORT"/>
    <property type="match status" value="1"/>
</dbReference>
<evidence type="ECO:0000256" key="5">
    <source>
        <dbReference type="ARBA" id="ARBA00022989"/>
    </source>
</evidence>
<comment type="similarity">
    <text evidence="2">Belongs to the VirD4/TraG family.</text>
</comment>
<keyword evidence="5" id="KW-1133">Transmembrane helix</keyword>
<evidence type="ECO:0000256" key="7">
    <source>
        <dbReference type="SAM" id="SignalP"/>
    </source>
</evidence>
<dbReference type="InterPro" id="IPR027417">
    <property type="entry name" value="P-loop_NTPase"/>
</dbReference>
<evidence type="ECO:0000256" key="4">
    <source>
        <dbReference type="ARBA" id="ARBA00022692"/>
    </source>
</evidence>
<proteinExistence type="inferred from homology"/>
<dbReference type="GO" id="GO:0030246">
    <property type="term" value="F:carbohydrate binding"/>
    <property type="evidence" value="ECO:0007669"/>
    <property type="project" value="InterPro"/>
</dbReference>
<dbReference type="Proteomes" id="UP000292665">
    <property type="component" value="Unassembled WGS sequence"/>
</dbReference>
<dbReference type="AlphaFoldDB" id="A0A4Q5C8Y8"/>
<keyword evidence="3" id="KW-1003">Cell membrane</keyword>
<feature type="domain" description="SpaA-like prealbumin fold" evidence="9">
    <location>
        <begin position="425"/>
        <end position="505"/>
    </location>
</feature>
<dbReference type="NCBIfam" id="NF045973">
    <property type="entry name" value="conju_CD1115"/>
    <property type="match status" value="1"/>
</dbReference>
<dbReference type="Pfam" id="PF17802">
    <property type="entry name" value="SpaA"/>
    <property type="match status" value="4"/>
</dbReference>
<dbReference type="SUPFAM" id="SSF49452">
    <property type="entry name" value="Starch-binding domain-like"/>
    <property type="match status" value="1"/>
</dbReference>
<evidence type="ECO:0000313" key="10">
    <source>
        <dbReference type="EMBL" id="RYS80311.1"/>
    </source>
</evidence>
<evidence type="ECO:0000313" key="11">
    <source>
        <dbReference type="Proteomes" id="UP000292665"/>
    </source>
</evidence>
<feature type="domain" description="Thioester" evidence="8">
    <location>
        <begin position="88"/>
        <end position="215"/>
    </location>
</feature>
<dbReference type="InterPro" id="IPR013784">
    <property type="entry name" value="Carb-bd-like_fold"/>
</dbReference>
<evidence type="ECO:0008006" key="12">
    <source>
        <dbReference type="Google" id="ProtNLM"/>
    </source>
</evidence>
<evidence type="ECO:0000256" key="1">
    <source>
        <dbReference type="ARBA" id="ARBA00004651"/>
    </source>
</evidence>
<feature type="signal peptide" evidence="7">
    <location>
        <begin position="1"/>
        <end position="24"/>
    </location>
</feature>
<protein>
    <recommendedName>
        <fullName evidence="12">Type IV secretory system conjugative DNA transfer family protein</fullName>
    </recommendedName>
</protein>
<gene>
    <name evidence="10" type="ORF">EAI93_06945</name>
</gene>
<dbReference type="Pfam" id="PF02534">
    <property type="entry name" value="T4SS-DNA_transf"/>
    <property type="match status" value="1"/>
</dbReference>
<dbReference type="PANTHER" id="PTHR37937:SF1">
    <property type="entry name" value="CONJUGATIVE TRANSFER: DNA TRANSPORT"/>
    <property type="match status" value="1"/>
</dbReference>
<feature type="domain" description="SpaA-like prealbumin fold" evidence="9">
    <location>
        <begin position="341"/>
        <end position="420"/>
    </location>
</feature>
<organism evidence="10 11">
    <name type="scientific">[Ruminococcus] torques</name>
    <dbReference type="NCBI Taxonomy" id="33039"/>
    <lineage>
        <taxon>Bacteria</taxon>
        <taxon>Bacillati</taxon>
        <taxon>Bacillota</taxon>
        <taxon>Clostridia</taxon>
        <taxon>Lachnospirales</taxon>
        <taxon>Lachnospiraceae</taxon>
        <taxon>Mediterraneibacter</taxon>
    </lineage>
</organism>
<dbReference type="InterPro" id="IPR013552">
    <property type="entry name" value="Thioester_dom"/>
</dbReference>
<feature type="chain" id="PRO_5039124691" description="Type IV secretory system conjugative DNA transfer family protein" evidence="7">
    <location>
        <begin position="25"/>
        <end position="1141"/>
    </location>
</feature>
<feature type="domain" description="SpaA-like prealbumin fold" evidence="9">
    <location>
        <begin position="623"/>
        <end position="716"/>
    </location>
</feature>
<dbReference type="Gene3D" id="3.40.50.300">
    <property type="entry name" value="P-loop containing nucleotide triphosphate hydrolases"/>
    <property type="match status" value="1"/>
</dbReference>